<dbReference type="RefSeq" id="WP_073381108.1">
    <property type="nucleotide sequence ID" value="NZ_FQZK01000014.1"/>
</dbReference>
<organism evidence="2 3">
    <name type="scientific">Nocardiopsis flavescens</name>
    <dbReference type="NCBI Taxonomy" id="758803"/>
    <lineage>
        <taxon>Bacteria</taxon>
        <taxon>Bacillati</taxon>
        <taxon>Actinomycetota</taxon>
        <taxon>Actinomycetes</taxon>
        <taxon>Streptosporangiales</taxon>
        <taxon>Nocardiopsidaceae</taxon>
        <taxon>Nocardiopsis</taxon>
    </lineage>
</organism>
<name>A0A1M6PXR8_9ACTN</name>
<gene>
    <name evidence="2" type="ORF">SAMN05421803_11416</name>
</gene>
<dbReference type="InterPro" id="IPR000073">
    <property type="entry name" value="AB_hydrolase_1"/>
</dbReference>
<dbReference type="InterPro" id="IPR050266">
    <property type="entry name" value="AB_hydrolase_sf"/>
</dbReference>
<dbReference type="Gene3D" id="3.40.50.1820">
    <property type="entry name" value="alpha/beta hydrolase"/>
    <property type="match status" value="1"/>
</dbReference>
<dbReference type="Pfam" id="PF12697">
    <property type="entry name" value="Abhydrolase_6"/>
    <property type="match status" value="1"/>
</dbReference>
<accession>A0A1M6PXR8</accession>
<keyword evidence="3" id="KW-1185">Reference proteome</keyword>
<dbReference type="EMBL" id="FQZK01000014">
    <property type="protein sequence ID" value="SHK12728.1"/>
    <property type="molecule type" value="Genomic_DNA"/>
</dbReference>
<dbReference type="PANTHER" id="PTHR43798">
    <property type="entry name" value="MONOACYLGLYCEROL LIPASE"/>
    <property type="match status" value="1"/>
</dbReference>
<evidence type="ECO:0000259" key="1">
    <source>
        <dbReference type="Pfam" id="PF12697"/>
    </source>
</evidence>
<reference evidence="2 3" key="1">
    <citation type="submission" date="2016-11" db="EMBL/GenBank/DDBJ databases">
        <authorList>
            <person name="Jaros S."/>
            <person name="Januszkiewicz K."/>
            <person name="Wedrychowicz H."/>
        </authorList>
    </citation>
    <scope>NUCLEOTIDE SEQUENCE [LARGE SCALE GENOMIC DNA]</scope>
    <source>
        <strain evidence="2 3">CGMCC 4.5723</strain>
    </source>
</reference>
<dbReference type="GO" id="GO:0016020">
    <property type="term" value="C:membrane"/>
    <property type="evidence" value="ECO:0007669"/>
    <property type="project" value="TreeGrafter"/>
</dbReference>
<evidence type="ECO:0000313" key="2">
    <source>
        <dbReference type="EMBL" id="SHK12728.1"/>
    </source>
</evidence>
<dbReference type="InterPro" id="IPR029058">
    <property type="entry name" value="AB_hydrolase_fold"/>
</dbReference>
<dbReference type="STRING" id="758803.SAMN05421803_11416"/>
<dbReference type="PRINTS" id="PR00111">
    <property type="entry name" value="ABHYDROLASE"/>
</dbReference>
<evidence type="ECO:0000313" key="3">
    <source>
        <dbReference type="Proteomes" id="UP000184452"/>
    </source>
</evidence>
<proteinExistence type="predicted"/>
<dbReference type="AlphaFoldDB" id="A0A1M6PXR8"/>
<dbReference type="Proteomes" id="UP000184452">
    <property type="component" value="Unassembled WGS sequence"/>
</dbReference>
<dbReference type="OrthoDB" id="3519228at2"/>
<sequence>MHVRTFGPHGAPAVLLLHGGGVAGWMWEPLRDRLGDGFRLVVPDLPGHDHGSGGPYLSHADTARELAGLLEAERADGTATVLGFSLGAQLAVLLAAARPDLVGRAVVVSAQAVPTPLPSLTVALVGAAAGLARSPRFARLQARELFVPEHLVADYLRTSAGISRRTLTTVVGENIRFTPPTGWARFPGRADVLVGARERAVMAASARALHAALPGSTLTVVEGCGHGIPLQRPDLLAALLRERTGP</sequence>
<dbReference type="SUPFAM" id="SSF53474">
    <property type="entry name" value="alpha/beta-Hydrolases"/>
    <property type="match status" value="1"/>
</dbReference>
<protein>
    <submittedName>
        <fullName evidence="2">Pimeloyl-ACP methyl ester carboxylesterase</fullName>
    </submittedName>
</protein>
<dbReference type="GO" id="GO:0003824">
    <property type="term" value="F:catalytic activity"/>
    <property type="evidence" value="ECO:0007669"/>
    <property type="project" value="UniProtKB-ARBA"/>
</dbReference>
<feature type="domain" description="AB hydrolase-1" evidence="1">
    <location>
        <begin position="14"/>
        <end position="238"/>
    </location>
</feature>
<dbReference type="PANTHER" id="PTHR43798:SF33">
    <property type="entry name" value="HYDROLASE, PUTATIVE (AFU_ORTHOLOGUE AFUA_2G14860)-RELATED"/>
    <property type="match status" value="1"/>
</dbReference>